<comment type="caution">
    <text evidence="2">The sequence shown here is derived from an EMBL/GenBank/DDBJ whole genome shotgun (WGS) entry which is preliminary data.</text>
</comment>
<keyword evidence="1" id="KW-1133">Transmembrane helix</keyword>
<feature type="transmembrane region" description="Helical" evidence="1">
    <location>
        <begin position="100"/>
        <end position="118"/>
    </location>
</feature>
<accession>A0A2P4UF16</accession>
<evidence type="ECO:0000313" key="2">
    <source>
        <dbReference type="EMBL" id="POM23635.1"/>
    </source>
</evidence>
<keyword evidence="3" id="KW-1185">Reference proteome</keyword>
<dbReference type="Proteomes" id="UP000242367">
    <property type="component" value="Unassembled WGS sequence"/>
</dbReference>
<evidence type="ECO:0000256" key="1">
    <source>
        <dbReference type="SAM" id="Phobius"/>
    </source>
</evidence>
<proteinExistence type="predicted"/>
<dbReference type="EMBL" id="MTBP01000003">
    <property type="protein sequence ID" value="POM23635.1"/>
    <property type="molecule type" value="Genomic_DNA"/>
</dbReference>
<reference evidence="2 3" key="1">
    <citation type="journal article" date="2017" name="Chemistry">
        <title>Isolation, Biosynthesis and Chemical Modifications of Rubterolones A-F: Rare Tropolone Alkaloids from Actinomadura sp. 5-2.</title>
        <authorList>
            <person name="Guo H."/>
            <person name="Benndorf R."/>
            <person name="Leichnitz D."/>
            <person name="Klassen J.L."/>
            <person name="Vollmers J."/>
            <person name="Gorls H."/>
            <person name="Steinacker M."/>
            <person name="Weigel C."/>
            <person name="Dahse H.M."/>
            <person name="Kaster A.K."/>
            <person name="de Beer Z.W."/>
            <person name="Poulsen M."/>
            <person name="Beemelmanns C."/>
        </authorList>
    </citation>
    <scope>NUCLEOTIDE SEQUENCE [LARGE SCALE GENOMIC DNA]</scope>
    <source>
        <strain evidence="2 3">5-2</strain>
    </source>
</reference>
<keyword evidence="1" id="KW-0472">Membrane</keyword>
<protein>
    <submittedName>
        <fullName evidence="2">Uncharacterized protein</fullName>
    </submittedName>
</protein>
<evidence type="ECO:0000313" key="3">
    <source>
        <dbReference type="Proteomes" id="UP000242367"/>
    </source>
</evidence>
<name>A0A2P4UF16_9ACTN</name>
<feature type="transmembrane region" description="Helical" evidence="1">
    <location>
        <begin position="73"/>
        <end position="94"/>
    </location>
</feature>
<dbReference type="AlphaFoldDB" id="A0A2P4UF16"/>
<gene>
    <name evidence="2" type="ORF">BTM25_47940</name>
</gene>
<organism evidence="2 3">
    <name type="scientific">Actinomadura rubteroloni</name>
    <dbReference type="NCBI Taxonomy" id="1926885"/>
    <lineage>
        <taxon>Bacteria</taxon>
        <taxon>Bacillati</taxon>
        <taxon>Actinomycetota</taxon>
        <taxon>Actinomycetes</taxon>
        <taxon>Streptosporangiales</taxon>
        <taxon>Thermomonosporaceae</taxon>
        <taxon>Actinomadura</taxon>
    </lineage>
</organism>
<sequence length="130" mass="14644">MAVQFPIFTDSFTTPHRPVMPVLSATVAAWAAQTVTEIFLALARPAQYPDYGAFMWLLSPIFEWLRGPTFHRYLSTILFILPLSTFPAVVFLGTTTIPEWLWIGMVSFAATGHILAALRQAQKWKVSDEK</sequence>
<keyword evidence="1" id="KW-0812">Transmembrane</keyword>